<evidence type="ECO:0000313" key="2">
    <source>
        <dbReference type="EMBL" id="RKP11313.1"/>
    </source>
</evidence>
<evidence type="ECO:0000313" key="3">
    <source>
        <dbReference type="Proteomes" id="UP000267251"/>
    </source>
</evidence>
<feature type="region of interest" description="Disordered" evidence="1">
    <location>
        <begin position="77"/>
        <end position="121"/>
    </location>
</feature>
<dbReference type="EMBL" id="KZ989017">
    <property type="protein sequence ID" value="RKP11313.1"/>
    <property type="molecule type" value="Genomic_DNA"/>
</dbReference>
<dbReference type="AlphaFoldDB" id="A0A4P9XXX9"/>
<feature type="compositionally biased region" description="Basic residues" evidence="1">
    <location>
        <begin position="94"/>
        <end position="106"/>
    </location>
</feature>
<keyword evidence="3" id="KW-1185">Reference proteome</keyword>
<proteinExistence type="predicted"/>
<feature type="compositionally biased region" description="Polar residues" evidence="1">
    <location>
        <begin position="180"/>
        <end position="199"/>
    </location>
</feature>
<sequence>MSMAQEQATVDEAEYSHLVRLLSQLFPRKAFRRQEILKAKVDRASYEVTLSSLAASRTNRAHQLLKEASTILAGESVPTVDATPCPKESSSSHHDRRHHKSHRGRKEHSMDSKETMSPLSSPIQSAHSLLISDAVLKYKLAHFILPSLPHVPKDTWHHIPIPMDEEEEEEEEEERKLVTLPSSPTPNHHPQHSKTISSVGQGQKKKGIRGILAPIFDHRHKHSLVKEEERAISDLIDKGLAQAQSESRTSKKETEEWTQVLDDRRGDLAHFWAEMVESI</sequence>
<accession>A0A4P9XXX9</accession>
<name>A0A4P9XXX9_9FUNG</name>
<gene>
    <name evidence="2" type="ORF">BJ684DRAFT_22133</name>
</gene>
<organism evidence="2 3">
    <name type="scientific">Piptocephalis cylindrospora</name>
    <dbReference type="NCBI Taxonomy" id="1907219"/>
    <lineage>
        <taxon>Eukaryota</taxon>
        <taxon>Fungi</taxon>
        <taxon>Fungi incertae sedis</taxon>
        <taxon>Zoopagomycota</taxon>
        <taxon>Zoopagomycotina</taxon>
        <taxon>Zoopagomycetes</taxon>
        <taxon>Zoopagales</taxon>
        <taxon>Piptocephalidaceae</taxon>
        <taxon>Piptocephalis</taxon>
    </lineage>
</organism>
<reference evidence="3" key="1">
    <citation type="journal article" date="2018" name="Nat. Microbiol.">
        <title>Leveraging single-cell genomics to expand the fungal tree of life.</title>
        <authorList>
            <person name="Ahrendt S.R."/>
            <person name="Quandt C.A."/>
            <person name="Ciobanu D."/>
            <person name="Clum A."/>
            <person name="Salamov A."/>
            <person name="Andreopoulos B."/>
            <person name="Cheng J.F."/>
            <person name="Woyke T."/>
            <person name="Pelin A."/>
            <person name="Henrissat B."/>
            <person name="Reynolds N.K."/>
            <person name="Benny G.L."/>
            <person name="Smith M.E."/>
            <person name="James T.Y."/>
            <person name="Grigoriev I.V."/>
        </authorList>
    </citation>
    <scope>NUCLEOTIDE SEQUENCE [LARGE SCALE GENOMIC DNA]</scope>
</reference>
<feature type="region of interest" description="Disordered" evidence="1">
    <location>
        <begin position="164"/>
        <end position="203"/>
    </location>
</feature>
<evidence type="ECO:0000256" key="1">
    <source>
        <dbReference type="SAM" id="MobiDB-lite"/>
    </source>
</evidence>
<protein>
    <submittedName>
        <fullName evidence="2">Uncharacterized protein</fullName>
    </submittedName>
</protein>
<feature type="compositionally biased region" description="Acidic residues" evidence="1">
    <location>
        <begin position="164"/>
        <end position="173"/>
    </location>
</feature>
<dbReference type="OrthoDB" id="10567308at2759"/>
<dbReference type="Proteomes" id="UP000267251">
    <property type="component" value="Unassembled WGS sequence"/>
</dbReference>